<proteinExistence type="predicted"/>
<sequence>MQYGSLIAEFGRRERVLEGALRGRGAVRDGLQGGVGSRDGQRSGVGGEEVAPAAGGSSHDVRGVGVDGQGGDAGVEHLLGVAPPEVGPRAAGQLRHQGVVHRVGGEELTLAGPVRVGDGDDATLVGRFDDAPPPAGAVQEGSLRGGVEGQPALFTVVRVETVDGLPGGQAKILSGQQDKREVDGVALEPARKSPRVREQFGATDMPRELRVVVEEVGDVGQSWER</sequence>
<dbReference type="EMBL" id="CP108482">
    <property type="protein sequence ID" value="WUS54321.1"/>
    <property type="molecule type" value="Genomic_DNA"/>
</dbReference>
<reference evidence="2 3" key="1">
    <citation type="submission" date="2022-10" db="EMBL/GenBank/DDBJ databases">
        <title>The complete genomes of actinobacterial strains from the NBC collection.</title>
        <authorList>
            <person name="Joergensen T.S."/>
            <person name="Alvarez Arevalo M."/>
            <person name="Sterndorff E.B."/>
            <person name="Faurdal D."/>
            <person name="Vuksanovic O."/>
            <person name="Mourched A.-S."/>
            <person name="Charusanti P."/>
            <person name="Shaw S."/>
            <person name="Blin K."/>
            <person name="Weber T."/>
        </authorList>
    </citation>
    <scope>NUCLEOTIDE SEQUENCE [LARGE SCALE GENOMIC DNA]</scope>
    <source>
        <strain evidence="2 3">NBC_01247</strain>
    </source>
</reference>
<evidence type="ECO:0000256" key="1">
    <source>
        <dbReference type="SAM" id="MobiDB-lite"/>
    </source>
</evidence>
<feature type="compositionally biased region" description="Gly residues" evidence="1">
    <location>
        <begin position="31"/>
        <end position="47"/>
    </location>
</feature>
<keyword evidence="3" id="KW-1185">Reference proteome</keyword>
<evidence type="ECO:0000313" key="2">
    <source>
        <dbReference type="EMBL" id="WUS54321.1"/>
    </source>
</evidence>
<dbReference type="RefSeq" id="WP_329492933.1">
    <property type="nucleotide sequence ID" value="NZ_CP108460.1"/>
</dbReference>
<organism evidence="2 3">
    <name type="scientific">Kitasatospora herbaricolor</name>
    <dbReference type="NCBI Taxonomy" id="68217"/>
    <lineage>
        <taxon>Bacteria</taxon>
        <taxon>Bacillati</taxon>
        <taxon>Actinomycetota</taxon>
        <taxon>Actinomycetes</taxon>
        <taxon>Kitasatosporales</taxon>
        <taxon>Streptomycetaceae</taxon>
        <taxon>Kitasatospora</taxon>
    </lineage>
</organism>
<protein>
    <submittedName>
        <fullName evidence="2">Uncharacterized protein</fullName>
    </submittedName>
</protein>
<gene>
    <name evidence="2" type="ORF">OG469_01655</name>
</gene>
<evidence type="ECO:0000313" key="3">
    <source>
        <dbReference type="Proteomes" id="UP001432014"/>
    </source>
</evidence>
<name>A0ABZ1W0K0_9ACTN</name>
<feature type="region of interest" description="Disordered" evidence="1">
    <location>
        <begin position="27"/>
        <end position="60"/>
    </location>
</feature>
<dbReference type="Proteomes" id="UP001432014">
    <property type="component" value="Chromosome"/>
</dbReference>
<accession>A0ABZ1W0K0</accession>
<feature type="compositionally biased region" description="Low complexity" evidence="1">
    <location>
        <begin position="48"/>
        <end position="58"/>
    </location>
</feature>